<evidence type="ECO:0000313" key="1">
    <source>
        <dbReference type="EMBL" id="CDW48754.1"/>
    </source>
</evidence>
<dbReference type="AlphaFoldDB" id="A0A0K2VE52"/>
<proteinExistence type="predicted"/>
<accession>A0A0K2VE52</accession>
<feature type="non-terminal residue" evidence="1">
    <location>
        <position position="1"/>
    </location>
</feature>
<reference evidence="1" key="1">
    <citation type="submission" date="2014-05" db="EMBL/GenBank/DDBJ databases">
        <authorList>
            <person name="Chronopoulou M."/>
        </authorList>
    </citation>
    <scope>NUCLEOTIDE SEQUENCE</scope>
    <source>
        <tissue evidence="1">Whole organism</tissue>
    </source>
</reference>
<name>A0A0K2VE52_LEPSM</name>
<protein>
    <submittedName>
        <fullName evidence="1">Uncharacterized protein</fullName>
    </submittedName>
</protein>
<dbReference type="EMBL" id="HACA01031393">
    <property type="protein sequence ID" value="CDW48754.1"/>
    <property type="molecule type" value="Transcribed_RNA"/>
</dbReference>
<sequence length="52" mass="5818">NVLLGIPLIYNFLLNEKPWCACSQSDTTAVIVPTRVSHFPKKPSLSRISFSK</sequence>
<organism evidence="1">
    <name type="scientific">Lepeophtheirus salmonis</name>
    <name type="common">Salmon louse</name>
    <name type="synonym">Caligus salmonis</name>
    <dbReference type="NCBI Taxonomy" id="72036"/>
    <lineage>
        <taxon>Eukaryota</taxon>
        <taxon>Metazoa</taxon>
        <taxon>Ecdysozoa</taxon>
        <taxon>Arthropoda</taxon>
        <taxon>Crustacea</taxon>
        <taxon>Multicrustacea</taxon>
        <taxon>Hexanauplia</taxon>
        <taxon>Copepoda</taxon>
        <taxon>Siphonostomatoida</taxon>
        <taxon>Caligidae</taxon>
        <taxon>Lepeophtheirus</taxon>
    </lineage>
</organism>